<dbReference type="GO" id="GO:0016491">
    <property type="term" value="F:oxidoreductase activity"/>
    <property type="evidence" value="ECO:0007669"/>
    <property type="project" value="InterPro"/>
</dbReference>
<reference evidence="2 3" key="1">
    <citation type="submission" date="2016-05" db="EMBL/GenBank/DDBJ databases">
        <title>Nuclear genome of Blastocystis sp. subtype 1 NandII.</title>
        <authorList>
            <person name="Gentekaki E."/>
            <person name="Curtis B."/>
            <person name="Stairs C."/>
            <person name="Eme L."/>
            <person name="Herman E."/>
            <person name="Klimes V."/>
            <person name="Arias M.C."/>
            <person name="Elias M."/>
            <person name="Hilliou F."/>
            <person name="Klute M."/>
            <person name="Malik S.-B."/>
            <person name="Pightling A."/>
            <person name="Rachubinski R."/>
            <person name="Salas D."/>
            <person name="Schlacht A."/>
            <person name="Suga H."/>
            <person name="Archibald J."/>
            <person name="Ball S.G."/>
            <person name="Clark G."/>
            <person name="Dacks J."/>
            <person name="Van Der Giezen M."/>
            <person name="Tsaousis A."/>
            <person name="Roger A."/>
        </authorList>
    </citation>
    <scope>NUCLEOTIDE SEQUENCE [LARGE SCALE GENOMIC DNA]</scope>
    <source>
        <strain evidence="3">ATCC 50177 / NandII</strain>
    </source>
</reference>
<dbReference type="PANTHER" id="PTHR43677:SF4">
    <property type="entry name" value="QUINONE OXIDOREDUCTASE-LIKE PROTEIN 2"/>
    <property type="match status" value="1"/>
</dbReference>
<evidence type="ECO:0000259" key="1">
    <source>
        <dbReference type="SMART" id="SM00829"/>
    </source>
</evidence>
<dbReference type="AlphaFoldDB" id="A0A196S9Y3"/>
<dbReference type="InterPro" id="IPR036291">
    <property type="entry name" value="NAD(P)-bd_dom_sf"/>
</dbReference>
<dbReference type="InterPro" id="IPR011032">
    <property type="entry name" value="GroES-like_sf"/>
</dbReference>
<dbReference type="Pfam" id="PF13602">
    <property type="entry name" value="ADH_zinc_N_2"/>
    <property type="match status" value="1"/>
</dbReference>
<dbReference type="InterPro" id="IPR013154">
    <property type="entry name" value="ADH-like_N"/>
</dbReference>
<dbReference type="SUPFAM" id="SSF51735">
    <property type="entry name" value="NAD(P)-binding Rossmann-fold domains"/>
    <property type="match status" value="1"/>
</dbReference>
<feature type="domain" description="Enoyl reductase (ER)" evidence="1">
    <location>
        <begin position="7"/>
        <end position="322"/>
    </location>
</feature>
<gene>
    <name evidence="2" type="ORF">AV274_5440</name>
</gene>
<dbReference type="SUPFAM" id="SSF50129">
    <property type="entry name" value="GroES-like"/>
    <property type="match status" value="1"/>
</dbReference>
<dbReference type="Gene3D" id="3.90.180.10">
    <property type="entry name" value="Medium-chain alcohol dehydrogenases, catalytic domain"/>
    <property type="match status" value="1"/>
</dbReference>
<evidence type="ECO:0000313" key="3">
    <source>
        <dbReference type="Proteomes" id="UP000078348"/>
    </source>
</evidence>
<dbReference type="Proteomes" id="UP000078348">
    <property type="component" value="Unassembled WGS sequence"/>
</dbReference>
<proteinExistence type="predicted"/>
<dbReference type="OrthoDB" id="3509362at2759"/>
<dbReference type="Gene3D" id="3.40.50.720">
    <property type="entry name" value="NAD(P)-binding Rossmann-like Domain"/>
    <property type="match status" value="1"/>
</dbReference>
<comment type="caution">
    <text evidence="2">The sequence shown here is derived from an EMBL/GenBank/DDBJ whole genome shotgun (WGS) entry which is preliminary data.</text>
</comment>
<dbReference type="EMBL" id="LXWW01000501">
    <property type="protein sequence ID" value="OAO12907.1"/>
    <property type="molecule type" value="Genomic_DNA"/>
</dbReference>
<name>A0A196S9Y3_BLAHN</name>
<dbReference type="Pfam" id="PF08240">
    <property type="entry name" value="ADH_N"/>
    <property type="match status" value="1"/>
</dbReference>
<dbReference type="PANTHER" id="PTHR43677">
    <property type="entry name" value="SHORT-CHAIN DEHYDROGENASE/REDUCTASE"/>
    <property type="match status" value="1"/>
</dbReference>
<dbReference type="InterPro" id="IPR020843">
    <property type="entry name" value="ER"/>
</dbReference>
<sequence>MVCSAYGAPLVQKECPQVVLKKGQVRIKTAYAGINYADILACKGKYQERSKPPFTPGLEVSGVVSECCECQSLSKGDRVFCIFSANGGFSEECVVDESRCFIVPKSVPLKSMSILGINYCTASLGLEIAAKMAPGEVVTVTGAAGGTGLAATELSLSRHHPTVCVVRGDSQRSFLEELLSREYPEGRFTVVDSEVTPLFKEEIKAKYGGSDVVFDTVGTAAVFNENLLRSVRGLVVVGFSGGSIQSIPANHLLVKNVSAMGIYLGGYLKNRPRVVQQCVESLCERVEKKELHPHLYEAFPLERANEAMEVMEKKKVFGKVILCMNGEE</sequence>
<evidence type="ECO:0000313" key="2">
    <source>
        <dbReference type="EMBL" id="OAO12907.1"/>
    </source>
</evidence>
<dbReference type="STRING" id="478820.A0A196S9Y3"/>
<accession>A0A196S9Y3</accession>
<keyword evidence="3" id="KW-1185">Reference proteome</keyword>
<dbReference type="SMART" id="SM00829">
    <property type="entry name" value="PKS_ER"/>
    <property type="match status" value="1"/>
</dbReference>
<dbReference type="InterPro" id="IPR051397">
    <property type="entry name" value="Zn-ADH-like_protein"/>
</dbReference>
<organism evidence="2 3">
    <name type="scientific">Blastocystis sp. subtype 1 (strain ATCC 50177 / NandII)</name>
    <dbReference type="NCBI Taxonomy" id="478820"/>
    <lineage>
        <taxon>Eukaryota</taxon>
        <taxon>Sar</taxon>
        <taxon>Stramenopiles</taxon>
        <taxon>Bigyra</taxon>
        <taxon>Opalozoa</taxon>
        <taxon>Opalinata</taxon>
        <taxon>Blastocystidae</taxon>
        <taxon>Blastocystis</taxon>
    </lineage>
</organism>
<protein>
    <submittedName>
        <fullName evidence="2">Oxidoreductase</fullName>
    </submittedName>
</protein>